<sequence length="70" mass="7552">MSYNRCPTLRVLSANRYTTGPLAAEERGGHLTCDVSDVCLSVNIGCGMVKLEREEALWGHSSGVEHSTAD</sequence>
<keyword evidence="2" id="KW-1185">Reference proteome</keyword>
<comment type="caution">
    <text evidence="1">The sequence shown here is derived from an EMBL/GenBank/DDBJ whole genome shotgun (WGS) entry which is preliminary data.</text>
</comment>
<evidence type="ECO:0000313" key="1">
    <source>
        <dbReference type="EMBL" id="TKR64755.1"/>
    </source>
</evidence>
<reference evidence="1 2" key="1">
    <citation type="journal article" date="2015" name="Genome Biol.">
        <title>Comparative genomics of Steinernema reveals deeply conserved gene regulatory networks.</title>
        <authorList>
            <person name="Dillman A.R."/>
            <person name="Macchietto M."/>
            <person name="Porter C.F."/>
            <person name="Rogers A."/>
            <person name="Williams B."/>
            <person name="Antoshechkin I."/>
            <person name="Lee M.M."/>
            <person name="Goodwin Z."/>
            <person name="Lu X."/>
            <person name="Lewis E.E."/>
            <person name="Goodrich-Blair H."/>
            <person name="Stock S.P."/>
            <person name="Adams B.J."/>
            <person name="Sternberg P.W."/>
            <person name="Mortazavi A."/>
        </authorList>
    </citation>
    <scope>NUCLEOTIDE SEQUENCE [LARGE SCALE GENOMIC DNA]</scope>
    <source>
        <strain evidence="1 2">ALL</strain>
    </source>
</reference>
<gene>
    <name evidence="1" type="ORF">L596_025241</name>
</gene>
<dbReference type="Proteomes" id="UP000298663">
    <property type="component" value="Unassembled WGS sequence"/>
</dbReference>
<name>A0A4V5ZYR4_STECR</name>
<dbReference type="AlphaFoldDB" id="A0A4V5ZYR4"/>
<dbReference type="EMBL" id="AZBU02000009">
    <property type="protein sequence ID" value="TKR64755.1"/>
    <property type="molecule type" value="Genomic_DNA"/>
</dbReference>
<reference evidence="1 2" key="2">
    <citation type="journal article" date="2019" name="G3 (Bethesda)">
        <title>Hybrid Assembly of the Genome of the Entomopathogenic Nematode Steinernema carpocapsae Identifies the X-Chromosome.</title>
        <authorList>
            <person name="Serra L."/>
            <person name="Macchietto M."/>
            <person name="Macias-Munoz A."/>
            <person name="McGill C.J."/>
            <person name="Rodriguez I.M."/>
            <person name="Rodriguez B."/>
            <person name="Murad R."/>
            <person name="Mortazavi A."/>
        </authorList>
    </citation>
    <scope>NUCLEOTIDE SEQUENCE [LARGE SCALE GENOMIC DNA]</scope>
    <source>
        <strain evidence="1 2">ALL</strain>
    </source>
</reference>
<proteinExistence type="predicted"/>
<accession>A0A4V5ZYR4</accession>
<organism evidence="1 2">
    <name type="scientific">Steinernema carpocapsae</name>
    <name type="common">Entomopathogenic nematode</name>
    <dbReference type="NCBI Taxonomy" id="34508"/>
    <lineage>
        <taxon>Eukaryota</taxon>
        <taxon>Metazoa</taxon>
        <taxon>Ecdysozoa</taxon>
        <taxon>Nematoda</taxon>
        <taxon>Chromadorea</taxon>
        <taxon>Rhabditida</taxon>
        <taxon>Tylenchina</taxon>
        <taxon>Panagrolaimomorpha</taxon>
        <taxon>Strongyloidoidea</taxon>
        <taxon>Steinernematidae</taxon>
        <taxon>Steinernema</taxon>
    </lineage>
</organism>
<evidence type="ECO:0000313" key="2">
    <source>
        <dbReference type="Proteomes" id="UP000298663"/>
    </source>
</evidence>
<protein>
    <submittedName>
        <fullName evidence="1">Uncharacterized protein</fullName>
    </submittedName>
</protein>